<feature type="transmembrane region" description="Helical" evidence="6">
    <location>
        <begin position="197"/>
        <end position="218"/>
    </location>
</feature>
<feature type="transmembrane region" description="Helical" evidence="6">
    <location>
        <begin position="105"/>
        <end position="129"/>
    </location>
</feature>
<feature type="transmembrane region" description="Helical" evidence="6">
    <location>
        <begin position="136"/>
        <end position="154"/>
    </location>
</feature>
<dbReference type="SUPFAM" id="SSF103481">
    <property type="entry name" value="Multidrug resistance efflux transporter EmrE"/>
    <property type="match status" value="2"/>
</dbReference>
<dbReference type="InterPro" id="IPR037185">
    <property type="entry name" value="EmrE-like"/>
</dbReference>
<dbReference type="InterPro" id="IPR000620">
    <property type="entry name" value="EamA_dom"/>
</dbReference>
<evidence type="ECO:0000256" key="4">
    <source>
        <dbReference type="ARBA" id="ARBA00022989"/>
    </source>
</evidence>
<dbReference type="Gene3D" id="1.10.3730.20">
    <property type="match status" value="1"/>
</dbReference>
<dbReference type="RefSeq" id="WP_234866850.1">
    <property type="nucleotide sequence ID" value="NZ_JAKEVY010000003.1"/>
</dbReference>
<keyword evidence="4 6" id="KW-1133">Transmembrane helix</keyword>
<accession>A0ABS9BJL8</accession>
<proteinExistence type="inferred from homology"/>
<evidence type="ECO:0000256" key="2">
    <source>
        <dbReference type="ARBA" id="ARBA00007362"/>
    </source>
</evidence>
<feature type="transmembrane region" description="Helical" evidence="6">
    <location>
        <begin position="81"/>
        <end position="99"/>
    </location>
</feature>
<gene>
    <name evidence="8" type="ORF">L0U88_14790</name>
</gene>
<evidence type="ECO:0000256" key="6">
    <source>
        <dbReference type="SAM" id="Phobius"/>
    </source>
</evidence>
<dbReference type="InterPro" id="IPR050638">
    <property type="entry name" value="AA-Vitamin_Transporters"/>
</dbReference>
<dbReference type="Proteomes" id="UP001200145">
    <property type="component" value="Unassembled WGS sequence"/>
</dbReference>
<keyword evidence="3 6" id="KW-0812">Transmembrane</keyword>
<sequence length="320" mass="35099">MAKLLASMNPLSLHKRGTHAKALLALAAVSFLWGTTWVGSKAGVKYMPALQLASIRQMLGGALYIGFFMAKGRAFPRGKEWWPILTLSFLNFFLSNSFSTWGVKYISSGLGAIIGAVFPLWLVVIALIAGNSKLTTKSIIGFLLGFAGICIIFYDHLADFLNPEFRFGIFLSVMGTLSWAFATLYTKKQVLGFNPYFSIGLQMMISGIALFGVTRITGEHIPITEIPMPSWIAILYLAVAGSVLAFMAYLYALQHLPTEQVSIYAYINPIVALLLGTWLFDEKLNAYILIGGVVALIGVYLVNEAFRKKQIVSDQPTASQ</sequence>
<comment type="similarity">
    <text evidence="2">Belongs to the EamA transporter family.</text>
</comment>
<organism evidence="8 9">
    <name type="scientific">Flavihumibacter fluminis</name>
    <dbReference type="NCBI Taxonomy" id="2909236"/>
    <lineage>
        <taxon>Bacteria</taxon>
        <taxon>Pseudomonadati</taxon>
        <taxon>Bacteroidota</taxon>
        <taxon>Chitinophagia</taxon>
        <taxon>Chitinophagales</taxon>
        <taxon>Chitinophagaceae</taxon>
        <taxon>Flavihumibacter</taxon>
    </lineage>
</organism>
<comment type="caution">
    <text evidence="8">The sequence shown here is derived from an EMBL/GenBank/DDBJ whole genome shotgun (WGS) entry which is preliminary data.</text>
</comment>
<evidence type="ECO:0000313" key="9">
    <source>
        <dbReference type="Proteomes" id="UP001200145"/>
    </source>
</evidence>
<feature type="domain" description="EamA" evidence="7">
    <location>
        <begin position="167"/>
        <end position="303"/>
    </location>
</feature>
<name>A0ABS9BJL8_9BACT</name>
<feature type="transmembrane region" description="Helical" evidence="6">
    <location>
        <begin position="166"/>
        <end position="185"/>
    </location>
</feature>
<evidence type="ECO:0000256" key="5">
    <source>
        <dbReference type="ARBA" id="ARBA00023136"/>
    </source>
</evidence>
<protein>
    <submittedName>
        <fullName evidence="8">EamA family transporter</fullName>
    </submittedName>
</protein>
<evidence type="ECO:0000259" key="7">
    <source>
        <dbReference type="Pfam" id="PF00892"/>
    </source>
</evidence>
<feature type="transmembrane region" description="Helical" evidence="6">
    <location>
        <begin position="230"/>
        <end position="251"/>
    </location>
</feature>
<dbReference type="Pfam" id="PF00892">
    <property type="entry name" value="EamA"/>
    <property type="match status" value="2"/>
</dbReference>
<dbReference type="EMBL" id="JAKEVY010000003">
    <property type="protein sequence ID" value="MCF1715904.1"/>
    <property type="molecule type" value="Genomic_DNA"/>
</dbReference>
<feature type="transmembrane region" description="Helical" evidence="6">
    <location>
        <begin position="286"/>
        <end position="303"/>
    </location>
</feature>
<feature type="transmembrane region" description="Helical" evidence="6">
    <location>
        <begin position="263"/>
        <end position="280"/>
    </location>
</feature>
<feature type="transmembrane region" description="Helical" evidence="6">
    <location>
        <begin position="50"/>
        <end position="69"/>
    </location>
</feature>
<keyword evidence="5 6" id="KW-0472">Membrane</keyword>
<reference evidence="8 9" key="1">
    <citation type="submission" date="2022-01" db="EMBL/GenBank/DDBJ databases">
        <title>Flavihumibacter sp. nov., isolated from sediment of a river.</title>
        <authorList>
            <person name="Liu H."/>
        </authorList>
    </citation>
    <scope>NUCLEOTIDE SEQUENCE [LARGE SCALE GENOMIC DNA]</scope>
    <source>
        <strain evidence="8 9">RY-1</strain>
    </source>
</reference>
<feature type="domain" description="EamA" evidence="7">
    <location>
        <begin position="22"/>
        <end position="153"/>
    </location>
</feature>
<evidence type="ECO:0000256" key="1">
    <source>
        <dbReference type="ARBA" id="ARBA00004141"/>
    </source>
</evidence>
<dbReference type="PANTHER" id="PTHR32322">
    <property type="entry name" value="INNER MEMBRANE TRANSPORTER"/>
    <property type="match status" value="1"/>
</dbReference>
<evidence type="ECO:0000313" key="8">
    <source>
        <dbReference type="EMBL" id="MCF1715904.1"/>
    </source>
</evidence>
<keyword evidence="9" id="KW-1185">Reference proteome</keyword>
<dbReference type="PANTHER" id="PTHR32322:SF2">
    <property type="entry name" value="EAMA DOMAIN-CONTAINING PROTEIN"/>
    <property type="match status" value="1"/>
</dbReference>
<evidence type="ECO:0000256" key="3">
    <source>
        <dbReference type="ARBA" id="ARBA00022692"/>
    </source>
</evidence>
<comment type="subcellular location">
    <subcellularLocation>
        <location evidence="1">Membrane</location>
        <topology evidence="1">Multi-pass membrane protein</topology>
    </subcellularLocation>
</comment>